<protein>
    <submittedName>
        <fullName evidence="2">Uncharacterized protein</fullName>
    </submittedName>
</protein>
<reference evidence="2 3" key="1">
    <citation type="submission" date="2024-11" db="EMBL/GenBank/DDBJ databases">
        <title>A near-complete genome assembly of Cinchona calisaya.</title>
        <authorList>
            <person name="Lian D.C."/>
            <person name="Zhao X.W."/>
            <person name="Wei L."/>
        </authorList>
    </citation>
    <scope>NUCLEOTIDE SEQUENCE [LARGE SCALE GENOMIC DNA]</scope>
    <source>
        <tissue evidence="2">Nenye</tissue>
    </source>
</reference>
<sequence>MCDQALSAVYDSSSAAWSEYLFGDSEESLGKILVTFFLLYNILTKEKITSLRHFDVLLSCLAYPTYSEEEINLEPAEQGEDKDEDARFGVVEEHRVDSPRLG</sequence>
<proteinExistence type="predicted"/>
<evidence type="ECO:0000313" key="2">
    <source>
        <dbReference type="EMBL" id="KAL3499976.1"/>
    </source>
</evidence>
<name>A0ABD2XZN6_9GENT</name>
<evidence type="ECO:0000256" key="1">
    <source>
        <dbReference type="SAM" id="MobiDB-lite"/>
    </source>
</evidence>
<feature type="region of interest" description="Disordered" evidence="1">
    <location>
        <begin position="72"/>
        <end position="102"/>
    </location>
</feature>
<organism evidence="2 3">
    <name type="scientific">Cinchona calisaya</name>
    <dbReference type="NCBI Taxonomy" id="153742"/>
    <lineage>
        <taxon>Eukaryota</taxon>
        <taxon>Viridiplantae</taxon>
        <taxon>Streptophyta</taxon>
        <taxon>Embryophyta</taxon>
        <taxon>Tracheophyta</taxon>
        <taxon>Spermatophyta</taxon>
        <taxon>Magnoliopsida</taxon>
        <taxon>eudicotyledons</taxon>
        <taxon>Gunneridae</taxon>
        <taxon>Pentapetalae</taxon>
        <taxon>asterids</taxon>
        <taxon>lamiids</taxon>
        <taxon>Gentianales</taxon>
        <taxon>Rubiaceae</taxon>
        <taxon>Cinchonoideae</taxon>
        <taxon>Cinchoneae</taxon>
        <taxon>Cinchona</taxon>
    </lineage>
</organism>
<keyword evidence="3" id="KW-1185">Reference proteome</keyword>
<feature type="compositionally biased region" description="Acidic residues" evidence="1">
    <location>
        <begin position="72"/>
        <end position="83"/>
    </location>
</feature>
<accession>A0ABD2XZN6</accession>
<dbReference type="Proteomes" id="UP001630127">
    <property type="component" value="Unassembled WGS sequence"/>
</dbReference>
<dbReference type="AlphaFoldDB" id="A0ABD2XZN6"/>
<dbReference type="EMBL" id="JBJUIK010000016">
    <property type="protein sequence ID" value="KAL3499976.1"/>
    <property type="molecule type" value="Genomic_DNA"/>
</dbReference>
<feature type="compositionally biased region" description="Basic and acidic residues" evidence="1">
    <location>
        <begin position="84"/>
        <end position="102"/>
    </location>
</feature>
<comment type="caution">
    <text evidence="2">The sequence shown here is derived from an EMBL/GenBank/DDBJ whole genome shotgun (WGS) entry which is preliminary data.</text>
</comment>
<gene>
    <name evidence="2" type="ORF">ACH5RR_039069</name>
</gene>
<evidence type="ECO:0000313" key="3">
    <source>
        <dbReference type="Proteomes" id="UP001630127"/>
    </source>
</evidence>